<dbReference type="SFLD" id="SFLDG00180">
    <property type="entry name" value="muconate_cycloisomerase"/>
    <property type="match status" value="1"/>
</dbReference>
<feature type="region of interest" description="Disordered" evidence="6">
    <location>
        <begin position="1"/>
        <end position="24"/>
    </location>
</feature>
<comment type="cofactor">
    <cofactor evidence="1">
        <name>Mg(2+)</name>
        <dbReference type="ChEBI" id="CHEBI:18420"/>
    </cofactor>
</comment>
<dbReference type="GO" id="GO:0006518">
    <property type="term" value="P:peptide metabolic process"/>
    <property type="evidence" value="ECO:0007669"/>
    <property type="project" value="UniProtKB-ARBA"/>
</dbReference>
<dbReference type="AlphaFoldDB" id="A0A4R8C4X1"/>
<proteinExistence type="inferred from homology"/>
<evidence type="ECO:0000313" key="9">
    <source>
        <dbReference type="Proteomes" id="UP000295146"/>
    </source>
</evidence>
<dbReference type="Gene3D" id="3.30.390.10">
    <property type="entry name" value="Enolase-like, N-terminal domain"/>
    <property type="match status" value="1"/>
</dbReference>
<dbReference type="InterPro" id="IPR013342">
    <property type="entry name" value="Mandelate_racemase_C"/>
</dbReference>
<protein>
    <submittedName>
        <fullName evidence="8">Chloromuconate cycloisomerase</fullName>
    </submittedName>
</protein>
<gene>
    <name evidence="8" type="ORF">EV653_4241</name>
</gene>
<dbReference type="SFLD" id="SFLDF00009">
    <property type="entry name" value="o-succinylbenzoate_synthase"/>
    <property type="match status" value="1"/>
</dbReference>
<accession>A0A4R8C4X1</accession>
<evidence type="ECO:0000259" key="7">
    <source>
        <dbReference type="SMART" id="SM00922"/>
    </source>
</evidence>
<feature type="compositionally biased region" description="Low complexity" evidence="6">
    <location>
        <begin position="1"/>
        <end position="22"/>
    </location>
</feature>
<dbReference type="FunFam" id="3.30.390.10:FF:000009">
    <property type="entry name" value="Hydrophobic dipeptide epimerase"/>
    <property type="match status" value="1"/>
</dbReference>
<name>A0A4R8C4X1_9ACTN</name>
<dbReference type="GO" id="GO:0000287">
    <property type="term" value="F:magnesium ion binding"/>
    <property type="evidence" value="ECO:0007669"/>
    <property type="project" value="UniProtKB-ARBA"/>
</dbReference>
<dbReference type="GO" id="GO:0016854">
    <property type="term" value="F:racemase and epimerase activity"/>
    <property type="evidence" value="ECO:0007669"/>
    <property type="project" value="UniProtKB-ARBA"/>
</dbReference>
<dbReference type="Pfam" id="PF13378">
    <property type="entry name" value="MR_MLE_C"/>
    <property type="match status" value="1"/>
</dbReference>
<dbReference type="PROSITE" id="PS00909">
    <property type="entry name" value="MR_MLE_2"/>
    <property type="match status" value="1"/>
</dbReference>
<dbReference type="Gene3D" id="3.20.20.120">
    <property type="entry name" value="Enolase-like C-terminal domain"/>
    <property type="match status" value="1"/>
</dbReference>
<dbReference type="SUPFAM" id="SSF51604">
    <property type="entry name" value="Enolase C-terminal domain-like"/>
    <property type="match status" value="1"/>
</dbReference>
<dbReference type="InterPro" id="IPR029017">
    <property type="entry name" value="Enolase-like_N"/>
</dbReference>
<dbReference type="PANTHER" id="PTHR48073">
    <property type="entry name" value="O-SUCCINYLBENZOATE SYNTHASE-RELATED"/>
    <property type="match status" value="1"/>
</dbReference>
<evidence type="ECO:0000256" key="5">
    <source>
        <dbReference type="ARBA" id="ARBA00023235"/>
    </source>
</evidence>
<comment type="similarity">
    <text evidence="2">Belongs to the mandelate racemase/muconate lactonizing enzyme family.</text>
</comment>
<dbReference type="SFLD" id="SFLDS00001">
    <property type="entry name" value="Enolase"/>
    <property type="match status" value="1"/>
</dbReference>
<dbReference type="SMART" id="SM00922">
    <property type="entry name" value="MR_MLE"/>
    <property type="match status" value="1"/>
</dbReference>
<dbReference type="PANTHER" id="PTHR48073:SF2">
    <property type="entry name" value="O-SUCCINYLBENZOATE SYNTHASE"/>
    <property type="match status" value="1"/>
</dbReference>
<evidence type="ECO:0000313" key="8">
    <source>
        <dbReference type="EMBL" id="TDW70205.1"/>
    </source>
</evidence>
<dbReference type="SUPFAM" id="SSF54826">
    <property type="entry name" value="Enolase N-terminal domain-like"/>
    <property type="match status" value="1"/>
</dbReference>
<dbReference type="OrthoDB" id="5241672at2"/>
<organism evidence="8 9">
    <name type="scientific">Kribbella pratensis</name>
    <dbReference type="NCBI Taxonomy" id="2512112"/>
    <lineage>
        <taxon>Bacteria</taxon>
        <taxon>Bacillati</taxon>
        <taxon>Actinomycetota</taxon>
        <taxon>Actinomycetes</taxon>
        <taxon>Propionibacteriales</taxon>
        <taxon>Kribbellaceae</taxon>
        <taxon>Kribbella</taxon>
    </lineage>
</organism>
<sequence>MSLAAEPAGLPAGAPAVSGPAETASSAPISAIKTRVVSARYRRPFQISSGISTQLISLVVEVHTADGAVGIGETSPMTAYTGETLAGVQAAIEEHLAPALIGRDPLDRAGAHVVMDGVLRGQQVAKSGLDIALYDLAGRLSGWPVHTILGGSVRDRVQTTWVVGLGTLDEMAAEAAEYAERGFMHLKVKGGQDPAKDLELIRAVRAAIPDDAELCLDANEGYDATTALPYLAKMSAAGLTLLEQPLPRWDLAGLVRLRERLDVRVMVDESMHSLHDAMEIVRRGAADVLNIKILKVGGLHRALQIANVAEAAGLAVKVGSMPELGVATLAAVHLAAAVPGATVAADLVGPLMVDEDPLAPSVFADCDGWIDVPKRPGLGHDV</sequence>
<keyword evidence="4" id="KW-0460">Magnesium</keyword>
<evidence type="ECO:0000256" key="2">
    <source>
        <dbReference type="ARBA" id="ARBA00008031"/>
    </source>
</evidence>
<evidence type="ECO:0000256" key="1">
    <source>
        <dbReference type="ARBA" id="ARBA00001946"/>
    </source>
</evidence>
<reference evidence="8 9" key="1">
    <citation type="submission" date="2019-03" db="EMBL/GenBank/DDBJ databases">
        <title>Genomic Encyclopedia of Type Strains, Phase III (KMG-III): the genomes of soil and plant-associated and newly described type strains.</title>
        <authorList>
            <person name="Whitman W."/>
        </authorList>
    </citation>
    <scope>NUCLEOTIDE SEQUENCE [LARGE SCALE GENOMIC DNA]</scope>
    <source>
        <strain evidence="8 9">VKM Ac-2573</strain>
    </source>
</reference>
<dbReference type="InterPro" id="IPR018110">
    <property type="entry name" value="Mandel_Rmase/mucon_lact_enz_CS"/>
</dbReference>
<dbReference type="RefSeq" id="WP_134105421.1">
    <property type="nucleotide sequence ID" value="NZ_SODP01000002.1"/>
</dbReference>
<keyword evidence="9" id="KW-1185">Reference proteome</keyword>
<keyword evidence="3" id="KW-0479">Metal-binding</keyword>
<evidence type="ECO:0000256" key="3">
    <source>
        <dbReference type="ARBA" id="ARBA00022723"/>
    </source>
</evidence>
<dbReference type="InterPro" id="IPR013341">
    <property type="entry name" value="Mandelate_racemase_N_dom"/>
</dbReference>
<comment type="caution">
    <text evidence="8">The sequence shown here is derived from an EMBL/GenBank/DDBJ whole genome shotgun (WGS) entry which is preliminary data.</text>
</comment>
<dbReference type="Proteomes" id="UP000295146">
    <property type="component" value="Unassembled WGS sequence"/>
</dbReference>
<evidence type="ECO:0000256" key="4">
    <source>
        <dbReference type="ARBA" id="ARBA00022842"/>
    </source>
</evidence>
<keyword evidence="5" id="KW-0413">Isomerase</keyword>
<dbReference type="InterPro" id="IPR029065">
    <property type="entry name" value="Enolase_C-like"/>
</dbReference>
<dbReference type="EMBL" id="SODP01000002">
    <property type="protein sequence ID" value="TDW70205.1"/>
    <property type="molecule type" value="Genomic_DNA"/>
</dbReference>
<dbReference type="GO" id="GO:0009063">
    <property type="term" value="P:amino acid catabolic process"/>
    <property type="evidence" value="ECO:0007669"/>
    <property type="project" value="InterPro"/>
</dbReference>
<dbReference type="Pfam" id="PF02746">
    <property type="entry name" value="MR_MLE_N"/>
    <property type="match status" value="1"/>
</dbReference>
<dbReference type="InterPro" id="IPR036849">
    <property type="entry name" value="Enolase-like_C_sf"/>
</dbReference>
<evidence type="ECO:0000256" key="6">
    <source>
        <dbReference type="SAM" id="MobiDB-lite"/>
    </source>
</evidence>
<feature type="domain" description="Mandelate racemase/muconate lactonizing enzyme C-terminal" evidence="7">
    <location>
        <begin position="168"/>
        <end position="264"/>
    </location>
</feature>